<dbReference type="Proteomes" id="UP000517916">
    <property type="component" value="Unassembled WGS sequence"/>
</dbReference>
<name>A0ABR6BRC5_9PSEU</name>
<dbReference type="RefSeq" id="WP_182839353.1">
    <property type="nucleotide sequence ID" value="NZ_BAAABQ010000004.1"/>
</dbReference>
<reference evidence="1 2" key="1">
    <citation type="submission" date="2020-08" db="EMBL/GenBank/DDBJ databases">
        <title>Genomic Encyclopedia of Archaeal and Bacterial Type Strains, Phase II (KMG-II): from individual species to whole genera.</title>
        <authorList>
            <person name="Goeker M."/>
        </authorList>
    </citation>
    <scope>NUCLEOTIDE SEQUENCE [LARGE SCALE GENOMIC DNA]</scope>
    <source>
        <strain evidence="1 2">DSM 43850</strain>
    </source>
</reference>
<accession>A0ABR6BRC5</accession>
<proteinExistence type="predicted"/>
<protein>
    <submittedName>
        <fullName evidence="1">Uncharacterized protein</fullName>
    </submittedName>
</protein>
<evidence type="ECO:0000313" key="1">
    <source>
        <dbReference type="EMBL" id="MBA8929433.1"/>
    </source>
</evidence>
<keyword evidence="2" id="KW-1185">Reference proteome</keyword>
<gene>
    <name evidence="1" type="ORF">BC739_006651</name>
</gene>
<sequence>MTGEVFPVIRRFVIATDELVIADGVEFDGGPAVLCPRRNRSLLIHVHGVEALPAATGALLRWLDAPRARPPPSSTVPQIP</sequence>
<evidence type="ECO:0000313" key="2">
    <source>
        <dbReference type="Proteomes" id="UP000517916"/>
    </source>
</evidence>
<organism evidence="1 2">
    <name type="scientific">Kutzneria viridogrisea</name>
    <dbReference type="NCBI Taxonomy" id="47990"/>
    <lineage>
        <taxon>Bacteria</taxon>
        <taxon>Bacillati</taxon>
        <taxon>Actinomycetota</taxon>
        <taxon>Actinomycetes</taxon>
        <taxon>Pseudonocardiales</taxon>
        <taxon>Pseudonocardiaceae</taxon>
        <taxon>Kutzneria</taxon>
    </lineage>
</organism>
<dbReference type="EMBL" id="JACJID010000005">
    <property type="protein sequence ID" value="MBA8929433.1"/>
    <property type="molecule type" value="Genomic_DNA"/>
</dbReference>
<comment type="caution">
    <text evidence="1">The sequence shown here is derived from an EMBL/GenBank/DDBJ whole genome shotgun (WGS) entry which is preliminary data.</text>
</comment>